<reference evidence="1 2" key="1">
    <citation type="submission" date="2017-06" db="EMBL/GenBank/DDBJ databases">
        <title>Genome sequencing of cyanobaciteial culture collection at National Institute for Environmental Studies (NIES).</title>
        <authorList>
            <person name="Hirose Y."/>
            <person name="Shimura Y."/>
            <person name="Fujisawa T."/>
            <person name="Nakamura Y."/>
            <person name="Kawachi M."/>
        </authorList>
    </citation>
    <scope>NUCLEOTIDE SEQUENCE [LARGE SCALE GENOMIC DNA]</scope>
    <source>
        <strain evidence="1 2">NIES-4072</strain>
    </source>
</reference>
<name>A0A2R5FW53_NOSCO</name>
<keyword evidence="1" id="KW-0418">Kinase</keyword>
<comment type="caution">
    <text evidence="1">The sequence shown here is derived from an EMBL/GenBank/DDBJ whole genome shotgun (WGS) entry which is preliminary data.</text>
</comment>
<accession>A0A2R5FW53</accession>
<keyword evidence="2" id="KW-1185">Reference proteome</keyword>
<evidence type="ECO:0000313" key="1">
    <source>
        <dbReference type="EMBL" id="GBG22289.1"/>
    </source>
</evidence>
<protein>
    <submittedName>
        <fullName evidence="1">Serine/threonine protein kinase with two-component sensor domain</fullName>
    </submittedName>
</protein>
<dbReference type="EMBL" id="BDUD01000001">
    <property type="protein sequence ID" value="GBG22289.1"/>
    <property type="molecule type" value="Genomic_DNA"/>
</dbReference>
<dbReference type="AlphaFoldDB" id="A0A2R5FW53"/>
<evidence type="ECO:0000313" key="2">
    <source>
        <dbReference type="Proteomes" id="UP000245124"/>
    </source>
</evidence>
<sequence length="39" mass="4417">MAQLLSESDAQLQVWKTKILEAVGDNGQVLDYQLAIQLW</sequence>
<gene>
    <name evidence="1" type="ORF">NIES4072_59970</name>
</gene>
<dbReference type="GO" id="GO:0004674">
    <property type="term" value="F:protein serine/threonine kinase activity"/>
    <property type="evidence" value="ECO:0007669"/>
    <property type="project" value="UniProtKB-KW"/>
</dbReference>
<proteinExistence type="predicted"/>
<organism evidence="1 2">
    <name type="scientific">Nostoc commune NIES-4072</name>
    <dbReference type="NCBI Taxonomy" id="2005467"/>
    <lineage>
        <taxon>Bacteria</taxon>
        <taxon>Bacillati</taxon>
        <taxon>Cyanobacteriota</taxon>
        <taxon>Cyanophyceae</taxon>
        <taxon>Nostocales</taxon>
        <taxon>Nostocaceae</taxon>
        <taxon>Nostoc</taxon>
    </lineage>
</organism>
<keyword evidence="1" id="KW-0723">Serine/threonine-protein kinase</keyword>
<dbReference type="Proteomes" id="UP000245124">
    <property type="component" value="Unassembled WGS sequence"/>
</dbReference>
<keyword evidence="1" id="KW-0808">Transferase</keyword>